<dbReference type="Gene3D" id="1.10.510.10">
    <property type="entry name" value="Transferase(Phosphotransferase) domain 1"/>
    <property type="match status" value="1"/>
</dbReference>
<dbReference type="InterPro" id="IPR011009">
    <property type="entry name" value="Kinase-like_dom_sf"/>
</dbReference>
<proteinExistence type="inferred from homology"/>
<feature type="compositionally biased region" description="Polar residues" evidence="7">
    <location>
        <begin position="68"/>
        <end position="77"/>
    </location>
</feature>
<dbReference type="PANTHER" id="PTHR24346">
    <property type="entry name" value="MAP/MICROTUBULE AFFINITY-REGULATING KINASE"/>
    <property type="match status" value="1"/>
</dbReference>
<dbReference type="SUPFAM" id="SSF56112">
    <property type="entry name" value="Protein kinase-like (PK-like)"/>
    <property type="match status" value="1"/>
</dbReference>
<feature type="region of interest" description="Disordered" evidence="7">
    <location>
        <begin position="281"/>
        <end position="344"/>
    </location>
</feature>
<feature type="compositionally biased region" description="Low complexity" evidence="7">
    <location>
        <begin position="91"/>
        <end position="100"/>
    </location>
</feature>
<dbReference type="GO" id="GO:0035556">
    <property type="term" value="P:intracellular signal transduction"/>
    <property type="evidence" value="ECO:0007669"/>
    <property type="project" value="TreeGrafter"/>
</dbReference>
<comment type="caution">
    <text evidence="9">The sequence shown here is derived from an EMBL/GenBank/DDBJ whole genome shotgun (WGS) entry which is preliminary data.</text>
</comment>
<accession>A0A8H3TQ38</accession>
<evidence type="ECO:0000256" key="6">
    <source>
        <dbReference type="ARBA" id="ARBA00022840"/>
    </source>
</evidence>
<feature type="domain" description="Protein kinase" evidence="8">
    <location>
        <begin position="576"/>
        <end position="898"/>
    </location>
</feature>
<evidence type="ECO:0000256" key="4">
    <source>
        <dbReference type="ARBA" id="ARBA00022741"/>
    </source>
</evidence>
<feature type="compositionally biased region" description="Polar residues" evidence="7">
    <location>
        <begin position="532"/>
        <end position="541"/>
    </location>
</feature>
<keyword evidence="3" id="KW-0808">Transferase</keyword>
<sequence>MVTSVVPGPGIKFPTHSEGISTRSAMSNGFVSVDISAADLPRQNLGSASHLSGARMHLKLPQRHQEEPISNESSTPHVLSEFAGPTHRRSSSVTSSRARAQTVSDHTGLRTYPSISSIPLERDEVEGEVGVREFNSSQHGFAAPHTSIGLNGRESKRQIITLDNNYNPPHSMGPSLSGLGWEETMDARPESPLPLPSPMPLQDDRPGSQSVFEHNAGSCAQSGIAQTGESSTMAGNRKTTAGTAASKTSAFFSVSFGDGLPTPPRPLRETEILNKTLNAKSSCPTLSGLASGSSGTKAGDSTPPPSRNSIFGDPTAAALLPPRNRQRSGLGLGTSPARRTENPRLTLGSGATLLEGEPVFSEFSSSSARRAALAAAGVNRARSLGESSRPSKTNAIFNASHALPPPPRSPPSTLSIISKPLQEMPSPAESVNIFTVSPSPSPLTATFGSRLNPPDHASSLRTMLLGIPDSRAVTMPFSPTMAKDPSSASSTLPISPVESASSILDGPDKTATSPLQVPSSSLLSPHKRLTREVSNSNCNERSAQDTLVDAITVKPGDILEPENPSQGTIPVAARAWRLERILGEGAFSRVWSARSLVSNNKGKEKALDVGEEEDEAGCEVVAIKMMDKRICKDNDRTRISFEREVAVLKRICHPQIVEYKSSFSTKYFNCLVLEQVTGGELFDLLQQRGNHRRMGEDFLRRVFTELCRGVYWLHCANVVHRDLKLENIMFTVNPFSLADQSDPNAKIPVDALPTRLVKLTDFGLARFIDPASPRLETRCGSESFAAPEIIMGMPYDGRDTDAWAVGVILFALVTCELPFDRTPSEGHSAAFAQRYAYRSPETNENSRRKQLMRIARGAYDWPADKGSEGVKRVVAKLLVRDPARRSRIDRALWDELWMNGPGSLSAPEAYDASAPPIMAGLRRKVLDGYVIDRDAGAGLGGV</sequence>
<evidence type="ECO:0000313" key="9">
    <source>
        <dbReference type="EMBL" id="GHJ85306.1"/>
    </source>
</evidence>
<evidence type="ECO:0000256" key="5">
    <source>
        <dbReference type="ARBA" id="ARBA00022777"/>
    </source>
</evidence>
<keyword evidence="6" id="KW-0067">ATP-binding</keyword>
<evidence type="ECO:0000256" key="7">
    <source>
        <dbReference type="SAM" id="MobiDB-lite"/>
    </source>
</evidence>
<evidence type="ECO:0000256" key="1">
    <source>
        <dbReference type="ARBA" id="ARBA00010791"/>
    </source>
</evidence>
<feature type="compositionally biased region" description="Polar residues" evidence="7">
    <location>
        <begin position="207"/>
        <end position="238"/>
    </location>
</feature>
<feature type="compositionally biased region" description="Low complexity" evidence="7">
    <location>
        <begin position="513"/>
        <end position="524"/>
    </location>
</feature>
<keyword evidence="2" id="KW-0723">Serine/threonine-protein kinase</keyword>
<dbReference type="GO" id="GO:0004674">
    <property type="term" value="F:protein serine/threonine kinase activity"/>
    <property type="evidence" value="ECO:0007669"/>
    <property type="project" value="UniProtKB-KW"/>
</dbReference>
<gene>
    <name evidence="9" type="ORF">NliqN6_1708</name>
</gene>
<dbReference type="PROSITE" id="PS50011">
    <property type="entry name" value="PROTEIN_KINASE_DOM"/>
    <property type="match status" value="1"/>
</dbReference>
<evidence type="ECO:0000256" key="3">
    <source>
        <dbReference type="ARBA" id="ARBA00022679"/>
    </source>
</evidence>
<feature type="region of interest" description="Disordered" evidence="7">
    <location>
        <begin position="62"/>
        <end position="123"/>
    </location>
</feature>
<feature type="compositionally biased region" description="Low complexity" evidence="7">
    <location>
        <begin position="285"/>
        <end position="299"/>
    </location>
</feature>
<dbReference type="EMBL" id="BLZA01000011">
    <property type="protein sequence ID" value="GHJ85306.1"/>
    <property type="molecule type" value="Genomic_DNA"/>
</dbReference>
<dbReference type="SMART" id="SM00220">
    <property type="entry name" value="S_TKc"/>
    <property type="match status" value="1"/>
</dbReference>
<dbReference type="InterPro" id="IPR000719">
    <property type="entry name" value="Prot_kinase_dom"/>
</dbReference>
<dbReference type="Pfam" id="PF00069">
    <property type="entry name" value="Pkinase"/>
    <property type="match status" value="1"/>
</dbReference>
<dbReference type="GO" id="GO:0005524">
    <property type="term" value="F:ATP binding"/>
    <property type="evidence" value="ECO:0007669"/>
    <property type="project" value="UniProtKB-KW"/>
</dbReference>
<evidence type="ECO:0000259" key="8">
    <source>
        <dbReference type="PROSITE" id="PS50011"/>
    </source>
</evidence>
<evidence type="ECO:0000313" key="10">
    <source>
        <dbReference type="Proteomes" id="UP000620104"/>
    </source>
</evidence>
<protein>
    <recommendedName>
        <fullName evidence="8">Protein kinase domain-containing protein</fullName>
    </recommendedName>
</protein>
<reference evidence="9" key="1">
    <citation type="submission" date="2020-07" db="EMBL/GenBank/DDBJ databases">
        <title>Draft Genome Sequence of a Deep-Sea Yeast, Naganishia (Cryptococcus) liquefaciens strain N6.</title>
        <authorList>
            <person name="Han Y.W."/>
            <person name="Kajitani R."/>
            <person name="Morimoto H."/>
            <person name="Parhat M."/>
            <person name="Tsubouchi H."/>
            <person name="Bakenova O."/>
            <person name="Ogata M."/>
            <person name="Argunhan B."/>
            <person name="Aoki R."/>
            <person name="Kajiwara S."/>
            <person name="Itoh T."/>
            <person name="Iwasaki H."/>
        </authorList>
    </citation>
    <scope>NUCLEOTIDE SEQUENCE</scope>
    <source>
        <strain evidence="9">N6</strain>
    </source>
</reference>
<feature type="region of interest" description="Disordered" evidence="7">
    <location>
        <begin position="163"/>
        <end position="244"/>
    </location>
</feature>
<name>A0A8H3TQ38_9TREE</name>
<feature type="region of interest" description="Disordered" evidence="7">
    <location>
        <begin position="480"/>
        <end position="541"/>
    </location>
</feature>
<dbReference type="PROSITE" id="PS00108">
    <property type="entry name" value="PROTEIN_KINASE_ST"/>
    <property type="match status" value="1"/>
</dbReference>
<keyword evidence="5" id="KW-0418">Kinase</keyword>
<keyword evidence="4" id="KW-0547">Nucleotide-binding</keyword>
<dbReference type="InterPro" id="IPR008271">
    <property type="entry name" value="Ser/Thr_kinase_AS"/>
</dbReference>
<keyword evidence="10" id="KW-1185">Reference proteome</keyword>
<dbReference type="AlphaFoldDB" id="A0A8H3TQ38"/>
<organism evidence="9 10">
    <name type="scientific">Naganishia liquefaciens</name>
    <dbReference type="NCBI Taxonomy" id="104408"/>
    <lineage>
        <taxon>Eukaryota</taxon>
        <taxon>Fungi</taxon>
        <taxon>Dikarya</taxon>
        <taxon>Basidiomycota</taxon>
        <taxon>Agaricomycotina</taxon>
        <taxon>Tremellomycetes</taxon>
        <taxon>Filobasidiales</taxon>
        <taxon>Filobasidiaceae</taxon>
        <taxon>Naganishia</taxon>
    </lineage>
</organism>
<comment type="similarity">
    <text evidence="1">Belongs to the protein kinase superfamily. CAMK Ser/Thr protein kinase family. NIM1 subfamily.</text>
</comment>
<dbReference type="OrthoDB" id="289250at2759"/>
<feature type="compositionally biased region" description="Polar residues" evidence="7">
    <location>
        <begin position="486"/>
        <end position="502"/>
    </location>
</feature>
<dbReference type="PANTHER" id="PTHR24346:SF82">
    <property type="entry name" value="KP78A-RELATED"/>
    <property type="match status" value="1"/>
</dbReference>
<evidence type="ECO:0000256" key="2">
    <source>
        <dbReference type="ARBA" id="ARBA00022527"/>
    </source>
</evidence>
<dbReference type="Proteomes" id="UP000620104">
    <property type="component" value="Unassembled WGS sequence"/>
</dbReference>
<dbReference type="GO" id="GO:0005737">
    <property type="term" value="C:cytoplasm"/>
    <property type="evidence" value="ECO:0007669"/>
    <property type="project" value="TreeGrafter"/>
</dbReference>